<evidence type="ECO:0000256" key="3">
    <source>
        <dbReference type="RuleBase" id="RU364116"/>
    </source>
</evidence>
<evidence type="ECO:0000256" key="2">
    <source>
        <dbReference type="ARBA" id="ARBA00017228"/>
    </source>
</evidence>
<feature type="domain" description="Radical SAM core" evidence="4">
    <location>
        <begin position="1"/>
        <end position="234"/>
    </location>
</feature>
<dbReference type="Gene3D" id="3.80.30.20">
    <property type="entry name" value="tm_1862 like domain"/>
    <property type="match status" value="1"/>
</dbReference>
<dbReference type="Proteomes" id="UP000184082">
    <property type="component" value="Unassembled WGS sequence"/>
</dbReference>
<dbReference type="RefSeq" id="WP_094756691.1">
    <property type="nucleotide sequence ID" value="NZ_FRAJ01000004.1"/>
</dbReference>
<dbReference type="SUPFAM" id="SSF102114">
    <property type="entry name" value="Radical SAM enzymes"/>
    <property type="match status" value="1"/>
</dbReference>
<protein>
    <recommendedName>
        <fullName evidence="2 3">Heme chaperone HemW</fullName>
    </recommendedName>
</protein>
<evidence type="ECO:0000313" key="6">
    <source>
        <dbReference type="Proteomes" id="UP000184082"/>
    </source>
</evidence>
<dbReference type="CDD" id="cd01335">
    <property type="entry name" value="Radical_SAM"/>
    <property type="match status" value="1"/>
</dbReference>
<dbReference type="InterPro" id="IPR034505">
    <property type="entry name" value="Coproporphyrinogen-III_oxidase"/>
</dbReference>
<dbReference type="PROSITE" id="PS51918">
    <property type="entry name" value="RADICAL_SAM"/>
    <property type="match status" value="1"/>
</dbReference>
<dbReference type="GO" id="GO:0004109">
    <property type="term" value="F:coproporphyrinogen oxidase activity"/>
    <property type="evidence" value="ECO:0007669"/>
    <property type="project" value="InterPro"/>
</dbReference>
<dbReference type="STRING" id="1121266.SAMN02745883_00493"/>
<dbReference type="GO" id="GO:0005737">
    <property type="term" value="C:cytoplasm"/>
    <property type="evidence" value="ECO:0007669"/>
    <property type="project" value="UniProtKB-SubCell"/>
</dbReference>
<sequence>MKQIGLYIHIPFCLKKCNYCDFVSFDYKEENANLYFKALNKEINLYKDLLSKYSIKTIFFGGGTPSIINIKDLCNIIDNIYKNFSVLSDIEFTIECNPGTIDEEKLKKYKSFGINRLSIGLQSFNNEILKFIGRIHTKEIFERNYLLARNIGFDNINIDLIYGLPNQSLSDWKNTLKKVVNLKPEHISAYSLKIEEGTRFYDLYKDGNLNLPEEEIDRQMYHYAIDYLKENNIYQYEISNFAKRGYECRHNIIYWQNEEYVGLGLSAHSYINSIRYGNTSDLKSYYNFLNNSKLPIDFKELKKRDDKIVETMFLGLRMNDGVGIQKFKEKFNATPFDVYGKKLYKLQEMGLIDIDDKNIKLTKYGMDVSNRVFVELLL</sequence>
<evidence type="ECO:0000313" key="5">
    <source>
        <dbReference type="EMBL" id="SHJ81413.1"/>
    </source>
</evidence>
<dbReference type="GO" id="GO:0046872">
    <property type="term" value="F:metal ion binding"/>
    <property type="evidence" value="ECO:0007669"/>
    <property type="project" value="UniProtKB-UniRule"/>
</dbReference>
<organism evidence="5 6">
    <name type="scientific">Caminicella sporogenes DSM 14501</name>
    <dbReference type="NCBI Taxonomy" id="1121266"/>
    <lineage>
        <taxon>Bacteria</taxon>
        <taxon>Bacillati</taxon>
        <taxon>Bacillota</taxon>
        <taxon>Clostridia</taxon>
        <taxon>Peptostreptococcales</taxon>
        <taxon>Caminicellaceae</taxon>
        <taxon>Caminicella</taxon>
    </lineage>
</organism>
<dbReference type="InterPro" id="IPR023404">
    <property type="entry name" value="rSAM_horseshoe"/>
</dbReference>
<comment type="subcellular location">
    <subcellularLocation>
        <location evidence="3">Cytoplasm</location>
    </subcellularLocation>
</comment>
<evidence type="ECO:0000256" key="1">
    <source>
        <dbReference type="ARBA" id="ARBA00006100"/>
    </source>
</evidence>
<keyword evidence="3" id="KW-0004">4Fe-4S</keyword>
<proteinExistence type="inferred from homology"/>
<dbReference type="PANTHER" id="PTHR13932:SF5">
    <property type="entry name" value="RADICAL S-ADENOSYL METHIONINE DOMAIN-CONTAINING PROTEIN 1, MITOCHONDRIAL"/>
    <property type="match status" value="1"/>
</dbReference>
<dbReference type="InterPro" id="IPR006638">
    <property type="entry name" value="Elp3/MiaA/NifB-like_rSAM"/>
</dbReference>
<dbReference type="Pfam" id="PF06969">
    <property type="entry name" value="HemN_C"/>
    <property type="match status" value="1"/>
</dbReference>
<gene>
    <name evidence="5" type="ORF">SAMN02745883_00493</name>
</gene>
<dbReference type="SMART" id="SM00729">
    <property type="entry name" value="Elp3"/>
    <property type="match status" value="1"/>
</dbReference>
<dbReference type="GO" id="GO:0051539">
    <property type="term" value="F:4 iron, 4 sulfur cluster binding"/>
    <property type="evidence" value="ECO:0007669"/>
    <property type="project" value="UniProtKB-UniRule"/>
</dbReference>
<dbReference type="Pfam" id="PF04055">
    <property type="entry name" value="Radical_SAM"/>
    <property type="match status" value="1"/>
</dbReference>
<dbReference type="InterPro" id="IPR004559">
    <property type="entry name" value="HemW-like"/>
</dbReference>
<accession>A0A1M6MDN1</accession>
<dbReference type="InterPro" id="IPR010723">
    <property type="entry name" value="HemN_C"/>
</dbReference>
<dbReference type="InterPro" id="IPR007197">
    <property type="entry name" value="rSAM"/>
</dbReference>
<dbReference type="SFLD" id="SFLDS00029">
    <property type="entry name" value="Radical_SAM"/>
    <property type="match status" value="1"/>
</dbReference>
<keyword evidence="6" id="KW-1185">Reference proteome</keyword>
<keyword evidence="3" id="KW-0408">Iron</keyword>
<dbReference type="SFLD" id="SFLDF00562">
    <property type="entry name" value="HemN-like__clustered_with_heat"/>
    <property type="match status" value="1"/>
</dbReference>
<keyword evidence="3" id="KW-0143">Chaperone</keyword>
<dbReference type="GO" id="GO:0006779">
    <property type="term" value="P:porphyrin-containing compound biosynthetic process"/>
    <property type="evidence" value="ECO:0007669"/>
    <property type="project" value="InterPro"/>
</dbReference>
<comment type="similarity">
    <text evidence="1">Belongs to the anaerobic coproporphyrinogen-III oxidase family. HemW subfamily.</text>
</comment>
<keyword evidence="3" id="KW-0963">Cytoplasm</keyword>
<dbReference type="SFLD" id="SFLDG01082">
    <property type="entry name" value="B12-binding_domain_containing"/>
    <property type="match status" value="1"/>
</dbReference>
<keyword evidence="3" id="KW-0411">Iron-sulfur</keyword>
<comment type="function">
    <text evidence="3">Probably acts as a heme chaperone, transferring heme to an unknown acceptor. Binds one molecule of heme per monomer, possibly covalently. Binds 1 [4Fe-4S] cluster. The cluster is coordinated with 3 cysteines and an exchangeable S-adenosyl-L-methionine.</text>
</comment>
<name>A0A1M6MDN1_9FIRM</name>
<keyword evidence="3" id="KW-0479">Metal-binding</keyword>
<dbReference type="NCBIfam" id="TIGR00539">
    <property type="entry name" value="hemN_rel"/>
    <property type="match status" value="1"/>
</dbReference>
<dbReference type="SFLD" id="SFLDG01065">
    <property type="entry name" value="anaerobic_coproporphyrinogen-I"/>
    <property type="match status" value="1"/>
</dbReference>
<dbReference type="PANTHER" id="PTHR13932">
    <property type="entry name" value="COPROPORPHYRINIGEN III OXIDASE"/>
    <property type="match status" value="1"/>
</dbReference>
<dbReference type="EMBL" id="FRAJ01000004">
    <property type="protein sequence ID" value="SHJ81413.1"/>
    <property type="molecule type" value="Genomic_DNA"/>
</dbReference>
<dbReference type="SFLD" id="SFLDF00288">
    <property type="entry name" value="HemN-like__clustered_with_nucl"/>
    <property type="match status" value="1"/>
</dbReference>
<dbReference type="AlphaFoldDB" id="A0A1M6MDN1"/>
<dbReference type="InterPro" id="IPR058240">
    <property type="entry name" value="rSAM_sf"/>
</dbReference>
<keyword evidence="3" id="KW-0349">Heme</keyword>
<keyword evidence="3" id="KW-0949">S-adenosyl-L-methionine</keyword>
<reference evidence="5 6" key="1">
    <citation type="submission" date="2016-11" db="EMBL/GenBank/DDBJ databases">
        <authorList>
            <person name="Jaros S."/>
            <person name="Januszkiewicz K."/>
            <person name="Wedrychowicz H."/>
        </authorList>
    </citation>
    <scope>NUCLEOTIDE SEQUENCE [LARGE SCALE GENOMIC DNA]</scope>
    <source>
        <strain evidence="5 6">DSM 14501</strain>
    </source>
</reference>
<evidence type="ECO:0000259" key="4">
    <source>
        <dbReference type="PROSITE" id="PS51918"/>
    </source>
</evidence>